<dbReference type="EMBL" id="GBRH01239166">
    <property type="protein sequence ID" value="JAD58729.1"/>
    <property type="molecule type" value="Transcribed_RNA"/>
</dbReference>
<reference evidence="1" key="2">
    <citation type="journal article" date="2015" name="Data Brief">
        <title>Shoot transcriptome of the giant reed, Arundo donax.</title>
        <authorList>
            <person name="Barrero R.A."/>
            <person name="Guerrero F.D."/>
            <person name="Moolhuijzen P."/>
            <person name="Goolsby J.A."/>
            <person name="Tidwell J."/>
            <person name="Bellgard S.E."/>
            <person name="Bellgard M.I."/>
        </authorList>
    </citation>
    <scope>NUCLEOTIDE SEQUENCE</scope>
    <source>
        <tissue evidence="1">Shoot tissue taken approximately 20 cm above the soil surface</tissue>
    </source>
</reference>
<sequence length="12" mass="1543">MACMCYRFRQSF</sequence>
<accession>A0A0A9B415</accession>
<protein>
    <submittedName>
        <fullName evidence="1">Uncharacterized protein</fullName>
    </submittedName>
</protein>
<evidence type="ECO:0000313" key="1">
    <source>
        <dbReference type="EMBL" id="JAD58729.1"/>
    </source>
</evidence>
<proteinExistence type="predicted"/>
<name>A0A0A9B415_ARUDO</name>
<reference evidence="1" key="1">
    <citation type="submission" date="2014-09" db="EMBL/GenBank/DDBJ databases">
        <authorList>
            <person name="Magalhaes I.L.F."/>
            <person name="Oliveira U."/>
            <person name="Santos F.R."/>
            <person name="Vidigal T.H.D.A."/>
            <person name="Brescovit A.D."/>
            <person name="Santos A.J."/>
        </authorList>
    </citation>
    <scope>NUCLEOTIDE SEQUENCE</scope>
    <source>
        <tissue evidence="1">Shoot tissue taken approximately 20 cm above the soil surface</tissue>
    </source>
</reference>
<organism evidence="1">
    <name type="scientific">Arundo donax</name>
    <name type="common">Giant reed</name>
    <name type="synonym">Donax arundinaceus</name>
    <dbReference type="NCBI Taxonomy" id="35708"/>
    <lineage>
        <taxon>Eukaryota</taxon>
        <taxon>Viridiplantae</taxon>
        <taxon>Streptophyta</taxon>
        <taxon>Embryophyta</taxon>
        <taxon>Tracheophyta</taxon>
        <taxon>Spermatophyta</taxon>
        <taxon>Magnoliopsida</taxon>
        <taxon>Liliopsida</taxon>
        <taxon>Poales</taxon>
        <taxon>Poaceae</taxon>
        <taxon>PACMAD clade</taxon>
        <taxon>Arundinoideae</taxon>
        <taxon>Arundineae</taxon>
        <taxon>Arundo</taxon>
    </lineage>
</organism>